<keyword evidence="4" id="KW-1015">Disulfide bond</keyword>
<gene>
    <name evidence="8" type="ORF">ACAOBT_LOCUS11492</name>
</gene>
<feature type="chain" id="PRO_5040531956" description="Carboxylic ester hydrolase" evidence="6">
    <location>
        <begin position="23"/>
        <end position="551"/>
    </location>
</feature>
<dbReference type="PANTHER" id="PTHR43142">
    <property type="entry name" value="CARBOXYLIC ESTER HYDROLASE"/>
    <property type="match status" value="1"/>
</dbReference>
<accession>A0A9P0KJ06</accession>
<evidence type="ECO:0000256" key="3">
    <source>
        <dbReference type="ARBA" id="ARBA00022801"/>
    </source>
</evidence>
<dbReference type="Pfam" id="PF00135">
    <property type="entry name" value="COesterase"/>
    <property type="match status" value="1"/>
</dbReference>
<keyword evidence="2" id="KW-0719">Serine esterase</keyword>
<dbReference type="PANTHER" id="PTHR43142:SF1">
    <property type="entry name" value="CARBOXYLIC ESTER HYDROLASE"/>
    <property type="match status" value="1"/>
</dbReference>
<organism evidence="8 9">
    <name type="scientific">Acanthoscelides obtectus</name>
    <name type="common">Bean weevil</name>
    <name type="synonym">Bruchus obtectus</name>
    <dbReference type="NCBI Taxonomy" id="200917"/>
    <lineage>
        <taxon>Eukaryota</taxon>
        <taxon>Metazoa</taxon>
        <taxon>Ecdysozoa</taxon>
        <taxon>Arthropoda</taxon>
        <taxon>Hexapoda</taxon>
        <taxon>Insecta</taxon>
        <taxon>Pterygota</taxon>
        <taxon>Neoptera</taxon>
        <taxon>Endopterygota</taxon>
        <taxon>Coleoptera</taxon>
        <taxon>Polyphaga</taxon>
        <taxon>Cucujiformia</taxon>
        <taxon>Chrysomeloidea</taxon>
        <taxon>Chrysomelidae</taxon>
        <taxon>Bruchinae</taxon>
        <taxon>Bruchini</taxon>
        <taxon>Acanthoscelides</taxon>
    </lineage>
</organism>
<dbReference type="Gene3D" id="3.40.50.1820">
    <property type="entry name" value="alpha/beta hydrolase"/>
    <property type="match status" value="1"/>
</dbReference>
<keyword evidence="3 6" id="KW-0378">Hydrolase</keyword>
<evidence type="ECO:0000256" key="2">
    <source>
        <dbReference type="ARBA" id="ARBA00022487"/>
    </source>
</evidence>
<feature type="signal peptide" evidence="6">
    <location>
        <begin position="1"/>
        <end position="22"/>
    </location>
</feature>
<protein>
    <recommendedName>
        <fullName evidence="6">Carboxylic ester hydrolase</fullName>
        <ecNumber evidence="6">3.1.1.-</ecNumber>
    </recommendedName>
</protein>
<evidence type="ECO:0000256" key="6">
    <source>
        <dbReference type="RuleBase" id="RU361235"/>
    </source>
</evidence>
<evidence type="ECO:0000256" key="5">
    <source>
        <dbReference type="ARBA" id="ARBA00023180"/>
    </source>
</evidence>
<reference evidence="8" key="1">
    <citation type="submission" date="2022-03" db="EMBL/GenBank/DDBJ databases">
        <authorList>
            <person name="Sayadi A."/>
        </authorList>
    </citation>
    <scope>NUCLEOTIDE SEQUENCE</scope>
</reference>
<dbReference type="EMBL" id="CAKOFQ010006833">
    <property type="protein sequence ID" value="CAH1975198.1"/>
    <property type="molecule type" value="Genomic_DNA"/>
</dbReference>
<name>A0A9P0KJ06_ACAOB</name>
<dbReference type="AlphaFoldDB" id="A0A9P0KJ06"/>
<evidence type="ECO:0000313" key="9">
    <source>
        <dbReference type="Proteomes" id="UP001152888"/>
    </source>
</evidence>
<dbReference type="PROSITE" id="PS00941">
    <property type="entry name" value="CARBOXYLESTERASE_B_2"/>
    <property type="match status" value="1"/>
</dbReference>
<feature type="domain" description="Carboxylesterase type B" evidence="7">
    <location>
        <begin position="28"/>
        <end position="536"/>
    </location>
</feature>
<dbReference type="InterPro" id="IPR019826">
    <property type="entry name" value="Carboxylesterase_B_AS"/>
</dbReference>
<evidence type="ECO:0000259" key="7">
    <source>
        <dbReference type="Pfam" id="PF00135"/>
    </source>
</evidence>
<dbReference type="EC" id="3.1.1.-" evidence="6"/>
<dbReference type="InterPro" id="IPR002018">
    <property type="entry name" value="CarbesteraseB"/>
</dbReference>
<dbReference type="SUPFAM" id="SSF53474">
    <property type="entry name" value="alpha/beta-Hydrolases"/>
    <property type="match status" value="1"/>
</dbReference>
<dbReference type="OrthoDB" id="19653at2759"/>
<evidence type="ECO:0000313" key="8">
    <source>
        <dbReference type="EMBL" id="CAH1975198.1"/>
    </source>
</evidence>
<dbReference type="InterPro" id="IPR029058">
    <property type="entry name" value="AB_hydrolase_fold"/>
</dbReference>
<keyword evidence="6" id="KW-0732">Signal</keyword>
<dbReference type="PROSITE" id="PS00122">
    <property type="entry name" value="CARBOXYLESTERASE_B_1"/>
    <property type="match status" value="1"/>
</dbReference>
<keyword evidence="5" id="KW-0325">Glycoprotein</keyword>
<keyword evidence="9" id="KW-1185">Reference proteome</keyword>
<comment type="caution">
    <text evidence="8">The sequence shown here is derived from an EMBL/GenBank/DDBJ whole genome shotgun (WGS) entry which is preliminary data.</text>
</comment>
<dbReference type="GO" id="GO:0052689">
    <property type="term" value="F:carboxylic ester hydrolase activity"/>
    <property type="evidence" value="ECO:0007669"/>
    <property type="project" value="UniProtKB-KW"/>
</dbReference>
<evidence type="ECO:0000256" key="4">
    <source>
        <dbReference type="ARBA" id="ARBA00023157"/>
    </source>
</evidence>
<dbReference type="Proteomes" id="UP001152888">
    <property type="component" value="Unassembled WGS sequence"/>
</dbReference>
<comment type="similarity">
    <text evidence="1 6">Belongs to the type-B carboxylesterase/lipase family.</text>
</comment>
<sequence>MTVRHRVIFLAFLSFHVIVTDCANNSQDVTVTIPKGKIRGLQDHTQSDTTYYAFRGIRYAQPPVGDLRFENPVPIGAWNGTYDAREDRAQCIQGVSGDGSEDCLFLSVYTPSLNSSTPLPVLVWIHGGFLLTGNASFAQQDPEFLLDENIIFVEIQYRLGIFGFISTDDEVLPGNVGHRDQLLALKWVHENIQYFGGDKDKVTLGGQSSGAVSVSVLTQSPLAKGLFRSVIMQSATSLCLWSRALRANDTSFKTGLLTGNITQDSRKLKEHLKTVDVKNLQKAFQTSFGLVTAEDPLAGSGIGTVLEPQSENALFSNNSYDSLKAGNFNQVPMLVGVNSNEASYYDGPVVFLMAFSSRYDVDHKSLAPIDMTDDDQKRLEAGNEVKNEYWGLLPVGLQDNHSITYISDSQFVRPIREFVRQTSKHVPVYFYEFSYEGDDIGKGDSKYAGVMHGAELQFLFKKETGSISDRDRLTRRRLTRMWANFVKDSNPIPQKDPLLQNVTWPTSTVSNNFTYLDIGDDLVLANNISEKEMTFWDNLYAEYGKGSYDTY</sequence>
<evidence type="ECO:0000256" key="1">
    <source>
        <dbReference type="ARBA" id="ARBA00005964"/>
    </source>
</evidence>
<proteinExistence type="inferred from homology"/>
<dbReference type="InterPro" id="IPR019819">
    <property type="entry name" value="Carboxylesterase_B_CS"/>
</dbReference>